<name>A0A2M6K981_9BACT</name>
<comment type="caution">
    <text evidence="9">The sequence shown here is derived from an EMBL/GenBank/DDBJ whole genome shotgun (WGS) entry which is preliminary data.</text>
</comment>
<dbReference type="AlphaFoldDB" id="A0A2M6K981"/>
<dbReference type="Proteomes" id="UP000230869">
    <property type="component" value="Unassembled WGS sequence"/>
</dbReference>
<proteinExistence type="inferred from homology"/>
<evidence type="ECO:0000256" key="2">
    <source>
        <dbReference type="ARBA" id="ARBA00022679"/>
    </source>
</evidence>
<evidence type="ECO:0000256" key="5">
    <source>
        <dbReference type="ARBA" id="ARBA00022932"/>
    </source>
</evidence>
<keyword evidence="4" id="KW-0235">DNA replication</keyword>
<reference evidence="9 10" key="1">
    <citation type="submission" date="2017-09" db="EMBL/GenBank/DDBJ databases">
        <title>Depth-based differentiation of microbial function through sediment-hosted aquifers and enrichment of novel symbionts in the deep terrestrial subsurface.</title>
        <authorList>
            <person name="Probst A.J."/>
            <person name="Ladd B."/>
            <person name="Jarett J.K."/>
            <person name="Geller-Mcgrath D.E."/>
            <person name="Sieber C.M."/>
            <person name="Emerson J.B."/>
            <person name="Anantharaman K."/>
            <person name="Thomas B.C."/>
            <person name="Malmstrom R."/>
            <person name="Stieglmeier M."/>
            <person name="Klingl A."/>
            <person name="Woyke T."/>
            <person name="Ryan C.M."/>
            <person name="Banfield J.F."/>
        </authorList>
    </citation>
    <scope>NUCLEOTIDE SEQUENCE [LARGE SCALE GENOMIC DNA]</scope>
    <source>
        <strain evidence="9">CG11_big_fil_rev_8_21_14_0_20_39_10</strain>
    </source>
</reference>
<evidence type="ECO:0000313" key="10">
    <source>
        <dbReference type="Proteomes" id="UP000230869"/>
    </source>
</evidence>
<dbReference type="GO" id="GO:0003887">
    <property type="term" value="F:DNA-directed DNA polymerase activity"/>
    <property type="evidence" value="ECO:0007669"/>
    <property type="project" value="UniProtKB-KW"/>
</dbReference>
<dbReference type="EMBL" id="PCWW01000035">
    <property type="protein sequence ID" value="PIR13453.1"/>
    <property type="molecule type" value="Genomic_DNA"/>
</dbReference>
<dbReference type="PANTHER" id="PTHR34388">
    <property type="entry name" value="DNA POLYMERASE III SUBUNIT DELTA"/>
    <property type="match status" value="1"/>
</dbReference>
<dbReference type="GO" id="GO:0003677">
    <property type="term" value="F:DNA binding"/>
    <property type="evidence" value="ECO:0007669"/>
    <property type="project" value="InterPro"/>
</dbReference>
<evidence type="ECO:0000259" key="8">
    <source>
        <dbReference type="Pfam" id="PF21694"/>
    </source>
</evidence>
<dbReference type="EC" id="2.7.7.7" evidence="1"/>
<dbReference type="PANTHER" id="PTHR34388:SF1">
    <property type="entry name" value="DNA POLYMERASE III SUBUNIT DELTA"/>
    <property type="match status" value="1"/>
</dbReference>
<dbReference type="Gene3D" id="1.20.272.10">
    <property type="match status" value="1"/>
</dbReference>
<accession>A0A2M6K981</accession>
<dbReference type="GO" id="GO:0009360">
    <property type="term" value="C:DNA polymerase III complex"/>
    <property type="evidence" value="ECO:0007669"/>
    <property type="project" value="TreeGrafter"/>
</dbReference>
<dbReference type="InterPro" id="IPR005790">
    <property type="entry name" value="DNA_polIII_delta"/>
</dbReference>
<evidence type="ECO:0000256" key="7">
    <source>
        <dbReference type="ARBA" id="ARBA00049244"/>
    </source>
</evidence>
<dbReference type="InterPro" id="IPR027417">
    <property type="entry name" value="P-loop_NTPase"/>
</dbReference>
<dbReference type="NCBIfam" id="TIGR01128">
    <property type="entry name" value="holA"/>
    <property type="match status" value="1"/>
</dbReference>
<dbReference type="Gene3D" id="1.10.8.60">
    <property type="match status" value="1"/>
</dbReference>
<comment type="similarity">
    <text evidence="6">Belongs to the DNA polymerase HolA subunit family.</text>
</comment>
<evidence type="ECO:0000256" key="1">
    <source>
        <dbReference type="ARBA" id="ARBA00012417"/>
    </source>
</evidence>
<protein>
    <recommendedName>
        <fullName evidence="1">DNA-directed DNA polymerase</fullName>
        <ecNumber evidence="1">2.7.7.7</ecNumber>
    </recommendedName>
</protein>
<comment type="catalytic activity">
    <reaction evidence="7">
        <text>DNA(n) + a 2'-deoxyribonucleoside 5'-triphosphate = DNA(n+1) + diphosphate</text>
        <dbReference type="Rhea" id="RHEA:22508"/>
        <dbReference type="Rhea" id="RHEA-COMP:17339"/>
        <dbReference type="Rhea" id="RHEA-COMP:17340"/>
        <dbReference type="ChEBI" id="CHEBI:33019"/>
        <dbReference type="ChEBI" id="CHEBI:61560"/>
        <dbReference type="ChEBI" id="CHEBI:173112"/>
        <dbReference type="EC" id="2.7.7.7"/>
    </reaction>
</comment>
<dbReference type="GO" id="GO:0006261">
    <property type="term" value="P:DNA-templated DNA replication"/>
    <property type="evidence" value="ECO:0007669"/>
    <property type="project" value="TreeGrafter"/>
</dbReference>
<dbReference type="SUPFAM" id="SSF48019">
    <property type="entry name" value="post-AAA+ oligomerization domain-like"/>
    <property type="match status" value="1"/>
</dbReference>
<feature type="domain" description="DNA polymerase III delta subunit-like C-terminal" evidence="8">
    <location>
        <begin position="229"/>
        <end position="348"/>
    </location>
</feature>
<gene>
    <name evidence="9" type="primary">holA</name>
    <name evidence="9" type="ORF">COV49_02215</name>
</gene>
<keyword evidence="5" id="KW-0239">DNA-directed DNA polymerase</keyword>
<dbReference type="Pfam" id="PF21694">
    <property type="entry name" value="DNA_pol3_delta_C"/>
    <property type="match status" value="1"/>
</dbReference>
<evidence type="ECO:0000256" key="4">
    <source>
        <dbReference type="ARBA" id="ARBA00022705"/>
    </source>
</evidence>
<evidence type="ECO:0000313" key="9">
    <source>
        <dbReference type="EMBL" id="PIR13453.1"/>
    </source>
</evidence>
<evidence type="ECO:0000256" key="6">
    <source>
        <dbReference type="ARBA" id="ARBA00034754"/>
    </source>
</evidence>
<sequence length="348" mass="39552">MIIFLYGRDTFRSRQKLKELKDKFIREVDPSGGSLEMVLGAEAGLKEINSKVSPGSLLSKKRMIVIEDIFLNKTQTVFEEVLDFFQKRKFDDNIIIFWDSSIGVKVTGRKKEVVKIDSSGRGKPLPAKQLKLFNFLAKQKYAQEFRSLSNLETADWIKKETKKRGGEIANQAAQTIVSLLGNDLWQIDNEIDKLINYKLGLEPKMVKGGEPAEIESREVEKLVRGRFDENIFALTDAISNKNKAMAIKLLEEQYELGLTDMYLMAMIVRQFKILLQIRQALDSGLTSRKIISSLKLHPFVAQKGINQARNFSLAVLKSILSQLVKIDYNMKTGQADVKTALNLLFVKI</sequence>
<dbReference type="InterPro" id="IPR008921">
    <property type="entry name" value="DNA_pol3_clamp-load_cplx_C"/>
</dbReference>
<dbReference type="InterPro" id="IPR048466">
    <property type="entry name" value="DNA_pol3_delta-like_C"/>
</dbReference>
<evidence type="ECO:0000256" key="3">
    <source>
        <dbReference type="ARBA" id="ARBA00022695"/>
    </source>
</evidence>
<keyword evidence="3" id="KW-0548">Nucleotidyltransferase</keyword>
<keyword evidence="2" id="KW-0808">Transferase</keyword>
<dbReference type="Gene3D" id="3.40.50.300">
    <property type="entry name" value="P-loop containing nucleotide triphosphate hydrolases"/>
    <property type="match status" value="1"/>
</dbReference>
<organism evidence="9 10">
    <name type="scientific">Candidatus Falkowbacteria bacterium CG11_big_fil_rev_8_21_14_0_20_39_10</name>
    <dbReference type="NCBI Taxonomy" id="1974570"/>
    <lineage>
        <taxon>Bacteria</taxon>
        <taxon>Candidatus Falkowiibacteriota</taxon>
    </lineage>
</organism>